<dbReference type="Proteomes" id="UP000677305">
    <property type="component" value="Chromosome"/>
</dbReference>
<dbReference type="Pfam" id="PF12611">
    <property type="entry name" value="Flagellar_put"/>
    <property type="match status" value="1"/>
</dbReference>
<gene>
    <name evidence="1" type="ORF">HYG85_21965</name>
</gene>
<organism evidence="1 2">
    <name type="scientific">Vallitalea guaymasensis</name>
    <dbReference type="NCBI Taxonomy" id="1185412"/>
    <lineage>
        <taxon>Bacteria</taxon>
        <taxon>Bacillati</taxon>
        <taxon>Bacillota</taxon>
        <taxon>Clostridia</taxon>
        <taxon>Lachnospirales</taxon>
        <taxon>Vallitaleaceae</taxon>
        <taxon>Vallitalea</taxon>
    </lineage>
</organism>
<protein>
    <submittedName>
        <fullName evidence="1">Flagellar biosynthesis protein</fullName>
    </submittedName>
</protein>
<dbReference type="AlphaFoldDB" id="A0A8J8MEN7"/>
<dbReference type="InterPro" id="IPR013367">
    <property type="entry name" value="Flagellar_put"/>
</dbReference>
<name>A0A8J8MEN7_9FIRM</name>
<keyword evidence="2" id="KW-1185">Reference proteome</keyword>
<dbReference type="RefSeq" id="WP_113675214.1">
    <property type="nucleotide sequence ID" value="NZ_CP058561.1"/>
</dbReference>
<dbReference type="KEGG" id="vgu:HYG85_21965"/>
<dbReference type="NCBIfam" id="TIGR02530">
    <property type="entry name" value="flg_new"/>
    <property type="match status" value="1"/>
</dbReference>
<keyword evidence="1" id="KW-0966">Cell projection</keyword>
<dbReference type="OrthoDB" id="165650at2"/>
<evidence type="ECO:0000313" key="1">
    <source>
        <dbReference type="EMBL" id="QUH31444.1"/>
    </source>
</evidence>
<evidence type="ECO:0000313" key="2">
    <source>
        <dbReference type="Proteomes" id="UP000677305"/>
    </source>
</evidence>
<accession>A0A8J8MEN7</accession>
<keyword evidence="1" id="KW-0969">Cilium</keyword>
<reference evidence="1 2" key="1">
    <citation type="submission" date="2020-07" db="EMBL/GenBank/DDBJ databases">
        <title>Vallitalea guaymasensis genome.</title>
        <authorList>
            <person name="Postec A."/>
        </authorList>
    </citation>
    <scope>NUCLEOTIDE SEQUENCE [LARGE SCALE GENOMIC DNA]</scope>
    <source>
        <strain evidence="1 2">Ra1766G1</strain>
    </source>
</reference>
<sequence>MKINPSMYNVSTNKIKVNKNQLKTNSNFNSKVDDFSKVLQEKLSKTSELNFSKHANMRLNSRKIKFSDEQLKRINKGIDEAKEKGIKDSLVLIDDVALVVNIKNKTVVTAMEKSEQDNKVFTNIDGAVII</sequence>
<keyword evidence="1" id="KW-0282">Flagellum</keyword>
<dbReference type="EMBL" id="CP058561">
    <property type="protein sequence ID" value="QUH31444.1"/>
    <property type="molecule type" value="Genomic_DNA"/>
</dbReference>
<proteinExistence type="predicted"/>